<evidence type="ECO:0000259" key="2">
    <source>
        <dbReference type="Pfam" id="PF02752"/>
    </source>
</evidence>
<dbReference type="InterPro" id="IPR014752">
    <property type="entry name" value="Arrestin-like_C"/>
</dbReference>
<feature type="domain" description="Arrestin C-terminal-like" evidence="2">
    <location>
        <begin position="181"/>
        <end position="290"/>
    </location>
</feature>
<dbReference type="Proteomes" id="UP001219933">
    <property type="component" value="Chromosome 6"/>
</dbReference>
<feature type="region of interest" description="Disordered" evidence="1">
    <location>
        <begin position="707"/>
        <end position="732"/>
    </location>
</feature>
<protein>
    <recommendedName>
        <fullName evidence="2">Arrestin C-terminal-like domain-containing protein</fullName>
    </recommendedName>
</protein>
<organism evidence="3 4">
    <name type="scientific">Malassezia cuniculi</name>
    <dbReference type="NCBI Taxonomy" id="948313"/>
    <lineage>
        <taxon>Eukaryota</taxon>
        <taxon>Fungi</taxon>
        <taxon>Dikarya</taxon>
        <taxon>Basidiomycota</taxon>
        <taxon>Ustilaginomycotina</taxon>
        <taxon>Malasseziomycetes</taxon>
        <taxon>Malasseziales</taxon>
        <taxon>Malasseziaceae</taxon>
        <taxon>Malassezia</taxon>
    </lineage>
</organism>
<proteinExistence type="predicted"/>
<dbReference type="PANTHER" id="PTHR36419:SF1">
    <property type="entry name" value="RHO1 GEF LOCALIZING PROTEIN 1"/>
    <property type="match status" value="1"/>
</dbReference>
<evidence type="ECO:0000313" key="3">
    <source>
        <dbReference type="EMBL" id="WFD36913.1"/>
    </source>
</evidence>
<dbReference type="AlphaFoldDB" id="A0AAF0J849"/>
<name>A0AAF0J849_9BASI</name>
<sequence length="732" mass="77807">MPNPKIPPANRGYLQGYPGIPGKATRPDAHFAGSVIVTSAPKGMTVSWVRVELAKIETLPTNKSWTEYIGSEPVVIWRAADGHGAEETFLPLDRTTLEFEIPIPRYLPPSMQINKNSGIKYSIVATMAAKVRKGFIRKEDVQTTVETSCTVTIPKYEMLSSWPVFNSPEEYSAESSNFRLKLISNRVFYAIGETIALRAIVHSKLTVPKKLKSFKVSLIQTTTFNDGAAQTSKQLVLASKSHSVRKKIAGGDTFMRDLSLIVPKKRTLMDVKSAEHIDIEHSLTVELNCGGERLVADTVAVRITPFTEVASAAIKGRIGSDISLTYGGQAPQPADVADSAPIFVEDPAIQPEYTPSPTSSRVPRVFQEQDGYIDAAGVSDGSAANVPVRNQFMAPVTSGAYALPGSMRPGEVVRLERGASAASRPVSAVDYPGVQTPPANYRQSLPPHMFASESEKQRLFDNARSEARAYQAQFEGGATFAEDRTPQASNSAALAAATTALAPAAVVSERSRFPTAAEEKAAIYERAQQEVRSYYDSAPPAATEPVVQPVDAVASPSTDAYVPESAAATTFAAPEAAPEAVSEAAPTATTATTTSLPDAAAGPDVAAAPVSPTTARASSYYSAAPGFALGPVLTSPREERAPDYEAAGSSAYPSASEEKAAIYNRAQDEVRAFYARQLEEDLSAQHAEVRPIDVQIVEAAPLVAQSAEVEHADGEPSGSSGIAPPIMAVSGY</sequence>
<dbReference type="InterPro" id="IPR053060">
    <property type="entry name" value="Cytokinesis_Signaling_Reg"/>
</dbReference>
<dbReference type="InterPro" id="IPR011022">
    <property type="entry name" value="Arrestin_C-like"/>
</dbReference>
<dbReference type="EMBL" id="CP119882">
    <property type="protein sequence ID" value="WFD36913.1"/>
    <property type="molecule type" value="Genomic_DNA"/>
</dbReference>
<dbReference type="GO" id="GO:0000917">
    <property type="term" value="P:division septum assembly"/>
    <property type="evidence" value="ECO:0007669"/>
    <property type="project" value="TreeGrafter"/>
</dbReference>
<reference evidence="3" key="1">
    <citation type="submission" date="2023-03" db="EMBL/GenBank/DDBJ databases">
        <title>Mating type loci evolution in Malassezia.</title>
        <authorList>
            <person name="Coelho M.A."/>
        </authorList>
    </citation>
    <scope>NUCLEOTIDE SEQUENCE</scope>
    <source>
        <strain evidence="3">CBS 11721</strain>
    </source>
</reference>
<accession>A0AAF0J849</accession>
<evidence type="ECO:0000313" key="4">
    <source>
        <dbReference type="Proteomes" id="UP001219933"/>
    </source>
</evidence>
<dbReference type="GO" id="GO:0000935">
    <property type="term" value="C:division septum"/>
    <property type="evidence" value="ECO:0007669"/>
    <property type="project" value="TreeGrafter"/>
</dbReference>
<dbReference type="Pfam" id="PF02752">
    <property type="entry name" value="Arrestin_C"/>
    <property type="match status" value="1"/>
</dbReference>
<keyword evidence="4" id="KW-1185">Reference proteome</keyword>
<gene>
    <name evidence="3" type="ORF">MCUN1_003805</name>
</gene>
<feature type="region of interest" description="Disordered" evidence="1">
    <location>
        <begin position="574"/>
        <end position="597"/>
    </location>
</feature>
<dbReference type="Gene3D" id="2.60.40.640">
    <property type="match status" value="1"/>
</dbReference>
<dbReference type="PANTHER" id="PTHR36419">
    <property type="entry name" value="ARRESTIN FAMILY PROTEIN 1"/>
    <property type="match status" value="1"/>
</dbReference>
<evidence type="ECO:0000256" key="1">
    <source>
        <dbReference type="SAM" id="MobiDB-lite"/>
    </source>
</evidence>